<dbReference type="Pfam" id="PF00160">
    <property type="entry name" value="Pro_isomerase"/>
    <property type="match status" value="1"/>
</dbReference>
<dbReference type="InterPro" id="IPR002130">
    <property type="entry name" value="Cyclophilin-type_PPIase_dom"/>
</dbReference>
<keyword evidence="3 6" id="KW-0413">Isomerase</keyword>
<feature type="domain" description="PPIase cyclophilin-type" evidence="5">
    <location>
        <begin position="59"/>
        <end position="252"/>
    </location>
</feature>
<proteinExistence type="predicted"/>
<dbReference type="Proteomes" id="UP001596111">
    <property type="component" value="Unassembled WGS sequence"/>
</dbReference>
<dbReference type="PROSITE" id="PS50072">
    <property type="entry name" value="CSA_PPIASE_2"/>
    <property type="match status" value="1"/>
</dbReference>
<comment type="caution">
    <text evidence="6">The sequence shown here is derived from an EMBL/GenBank/DDBJ whole genome shotgun (WGS) entry which is preliminary data.</text>
</comment>
<name>A0ABW0T0D7_9GAMM</name>
<feature type="chain" id="PRO_5047304191" description="peptidylprolyl isomerase" evidence="4">
    <location>
        <begin position="24"/>
        <end position="316"/>
    </location>
</feature>
<sequence length="316" mass="34396">MLRRHLINAFAVISALLTLSANAAEQSKRSPTAKELLARSAPAEWRTPDPQNLIFMQLPQGRVVIELAPDFAPLHAANIRTLVREHYFDGLAIIRVQDNFVTQWGDPNDDDNSDKSKIRPLGKAHQTLPPEYTRAIDPKLPWTALPDGDVYAPEVGFSEGFPAARDPASGQEWLTHCYGAVGVARDVDPQTGSGSSLYAVIGQAPRRLDRNLAIAGRVLEGMPLLSGLPRGAEPMGFYTKPAQRITIESVRLAADIPAKDRPAIEVLRTDSPTFAALIDARRHGRSAFYTLPPGKADLCSIDVPVREPASAARAAY</sequence>
<evidence type="ECO:0000256" key="3">
    <source>
        <dbReference type="ARBA" id="ARBA00023235"/>
    </source>
</evidence>
<keyword evidence="2" id="KW-0697">Rotamase</keyword>
<accession>A0ABW0T0D7</accession>
<evidence type="ECO:0000313" key="6">
    <source>
        <dbReference type="EMBL" id="MFC5582450.1"/>
    </source>
</evidence>
<gene>
    <name evidence="6" type="ORF">ACFPPB_15115</name>
</gene>
<dbReference type="InterPro" id="IPR029000">
    <property type="entry name" value="Cyclophilin-like_dom_sf"/>
</dbReference>
<evidence type="ECO:0000256" key="2">
    <source>
        <dbReference type="ARBA" id="ARBA00023110"/>
    </source>
</evidence>
<evidence type="ECO:0000259" key="5">
    <source>
        <dbReference type="PROSITE" id="PS50072"/>
    </source>
</evidence>
<keyword evidence="7" id="KW-1185">Reference proteome</keyword>
<dbReference type="EC" id="5.2.1.8" evidence="1"/>
<dbReference type="EMBL" id="JBHSNG010000018">
    <property type="protein sequence ID" value="MFC5582450.1"/>
    <property type="molecule type" value="Genomic_DNA"/>
</dbReference>
<dbReference type="InterPro" id="IPR044665">
    <property type="entry name" value="E_coli_cyclophilin_A-like"/>
</dbReference>
<dbReference type="RefSeq" id="WP_377328548.1">
    <property type="nucleotide sequence ID" value="NZ_JBHSNG010000018.1"/>
</dbReference>
<evidence type="ECO:0000256" key="1">
    <source>
        <dbReference type="ARBA" id="ARBA00013194"/>
    </source>
</evidence>
<evidence type="ECO:0000256" key="4">
    <source>
        <dbReference type="SAM" id="SignalP"/>
    </source>
</evidence>
<dbReference type="GO" id="GO:0003755">
    <property type="term" value="F:peptidyl-prolyl cis-trans isomerase activity"/>
    <property type="evidence" value="ECO:0007669"/>
    <property type="project" value="UniProtKB-EC"/>
</dbReference>
<protein>
    <recommendedName>
        <fullName evidence="1">peptidylprolyl isomerase</fullName>
        <ecNumber evidence="1">5.2.1.8</ecNumber>
    </recommendedName>
</protein>
<reference evidence="7" key="1">
    <citation type="journal article" date="2019" name="Int. J. Syst. Evol. Microbiol.">
        <title>The Global Catalogue of Microorganisms (GCM) 10K type strain sequencing project: providing services to taxonomists for standard genome sequencing and annotation.</title>
        <authorList>
            <consortium name="The Broad Institute Genomics Platform"/>
            <consortium name="The Broad Institute Genome Sequencing Center for Infectious Disease"/>
            <person name="Wu L."/>
            <person name="Ma J."/>
        </authorList>
    </citation>
    <scope>NUCLEOTIDE SEQUENCE [LARGE SCALE GENOMIC DNA]</scope>
    <source>
        <strain evidence="7">CGMCC 1.13587</strain>
    </source>
</reference>
<feature type="signal peptide" evidence="4">
    <location>
        <begin position="1"/>
        <end position="23"/>
    </location>
</feature>
<organism evidence="6 7">
    <name type="scientific">Rhodanobacter terrae</name>
    <dbReference type="NCBI Taxonomy" id="418647"/>
    <lineage>
        <taxon>Bacteria</taxon>
        <taxon>Pseudomonadati</taxon>
        <taxon>Pseudomonadota</taxon>
        <taxon>Gammaproteobacteria</taxon>
        <taxon>Lysobacterales</taxon>
        <taxon>Rhodanobacteraceae</taxon>
        <taxon>Rhodanobacter</taxon>
    </lineage>
</organism>
<keyword evidence="4" id="KW-0732">Signal</keyword>
<dbReference type="PANTHER" id="PTHR43246">
    <property type="entry name" value="PEPTIDYL-PROLYL CIS-TRANS ISOMERASE CYP38, CHLOROPLASTIC"/>
    <property type="match status" value="1"/>
</dbReference>
<evidence type="ECO:0000313" key="7">
    <source>
        <dbReference type="Proteomes" id="UP001596111"/>
    </source>
</evidence>
<dbReference type="SUPFAM" id="SSF50891">
    <property type="entry name" value="Cyclophilin-like"/>
    <property type="match status" value="1"/>
</dbReference>
<dbReference type="Gene3D" id="2.40.100.10">
    <property type="entry name" value="Cyclophilin-like"/>
    <property type="match status" value="1"/>
</dbReference>